<dbReference type="EMBL" id="LT629763">
    <property type="protein sequence ID" value="SDS89391.1"/>
    <property type="molecule type" value="Genomic_DNA"/>
</dbReference>
<evidence type="ECO:0000259" key="1">
    <source>
        <dbReference type="Pfam" id="PF20091"/>
    </source>
</evidence>
<dbReference type="STRING" id="472181.SAMN05216271_3022"/>
<protein>
    <recommendedName>
        <fullName evidence="1">Alpha/beta hydrolase domain-containing protein</fullName>
    </recommendedName>
</protein>
<gene>
    <name evidence="2" type="ORF">SAMN05216271_3022</name>
</gene>
<accession>A0A1H1VY65</accession>
<dbReference type="Pfam" id="PF20091">
    <property type="entry name" value="Abhydrolase_10"/>
    <property type="match status" value="1"/>
</dbReference>
<dbReference type="AlphaFoldDB" id="A0A1H1VY65"/>
<reference evidence="3" key="1">
    <citation type="submission" date="2016-10" db="EMBL/GenBank/DDBJ databases">
        <authorList>
            <person name="Varghese N."/>
            <person name="Submissions S."/>
        </authorList>
    </citation>
    <scope>NUCLEOTIDE SEQUENCE [LARGE SCALE GENOMIC DNA]</scope>
    <source>
        <strain evidence="3">JCM 14963</strain>
    </source>
</reference>
<evidence type="ECO:0000313" key="3">
    <source>
        <dbReference type="Proteomes" id="UP000243413"/>
    </source>
</evidence>
<feature type="domain" description="Alpha/beta hydrolase" evidence="1">
    <location>
        <begin position="7"/>
        <end position="429"/>
    </location>
</feature>
<sequence length="445" mass="47849">MALGSALKFSMSSVGYTEKEFILTGSAASYASQESNSLGVDGKWAVEKNGSAAYTTRAIVYRPIDEAEFNGTVIVEWMNVTSGSDSSPVWIYTHNELIREGYVLISLSVQAAGIASTQRMDSERYRELLHPGDNYSYDIFSQVGQAVRTQADVLLGGLCPERVIAAGESQSAYRLVTYLNAIHLLKPVYDGYLLQSRPAKGAPLAILGDVAGATQVRADLGVPVLVFQTETDINPVTRQADTATYRLWEVAGTAHFDAYGGGLGLLDVGDVEGAASVLYALRNPPATVFGFICCNKAINAGPMTFVLSAALHALNQWIKTGRAPSSVGQLQATNFALYNPCILRDELGNARGGIRTPFVEVPLAALAGTGNSGSQEFCMFFGTTEPYTPARLYALYPNSKSFLEKWSKATTLAVEQGVIRPADAKRLIAAVEKLEDDIYGLPPLR</sequence>
<evidence type="ECO:0000313" key="2">
    <source>
        <dbReference type="EMBL" id="SDS89391.1"/>
    </source>
</evidence>
<proteinExistence type="predicted"/>
<name>A0A1H1VY65_9GAMM</name>
<dbReference type="InterPro" id="IPR045394">
    <property type="entry name" value="Abhydrolase_dom"/>
</dbReference>
<dbReference type="RefSeq" id="WP_197674496.1">
    <property type="nucleotide sequence ID" value="NZ_LT629763.1"/>
</dbReference>
<organism evidence="2 3">
    <name type="scientific">Halopseudomonas sabulinigri</name>
    <dbReference type="NCBI Taxonomy" id="472181"/>
    <lineage>
        <taxon>Bacteria</taxon>
        <taxon>Pseudomonadati</taxon>
        <taxon>Pseudomonadota</taxon>
        <taxon>Gammaproteobacteria</taxon>
        <taxon>Pseudomonadales</taxon>
        <taxon>Pseudomonadaceae</taxon>
        <taxon>Halopseudomonas</taxon>
    </lineage>
</organism>
<dbReference type="Proteomes" id="UP000243413">
    <property type="component" value="Chromosome I"/>
</dbReference>